<dbReference type="OrthoDB" id="2138398at2759"/>
<dbReference type="SUPFAM" id="SSF57850">
    <property type="entry name" value="RING/U-box"/>
    <property type="match status" value="1"/>
</dbReference>
<keyword evidence="1" id="KW-0479">Metal-binding</keyword>
<comment type="caution">
    <text evidence="8">The sequence shown here is derived from an EMBL/GenBank/DDBJ whole genome shotgun (WGS) entry which is preliminary data.</text>
</comment>
<dbReference type="InterPro" id="IPR011016">
    <property type="entry name" value="Znf_RING-CH"/>
</dbReference>
<proteinExistence type="predicted"/>
<dbReference type="EMBL" id="MCOG01000011">
    <property type="protein sequence ID" value="ORY81190.1"/>
    <property type="molecule type" value="Genomic_DNA"/>
</dbReference>
<feature type="compositionally biased region" description="Basic and acidic residues" evidence="5">
    <location>
        <begin position="203"/>
        <end position="226"/>
    </location>
</feature>
<gene>
    <name evidence="8" type="ORF">LY90DRAFT_664405</name>
</gene>
<dbReference type="PROSITE" id="PS50089">
    <property type="entry name" value="ZF_RING_2"/>
    <property type="match status" value="1"/>
</dbReference>
<name>A0A1Y2FBA1_9FUNG</name>
<evidence type="ECO:0000256" key="5">
    <source>
        <dbReference type="SAM" id="MobiDB-lite"/>
    </source>
</evidence>
<accession>A0A1Y2FBA1</accession>
<feature type="transmembrane region" description="Helical" evidence="6">
    <location>
        <begin position="137"/>
        <end position="160"/>
    </location>
</feature>
<feature type="region of interest" description="Disordered" evidence="5">
    <location>
        <begin position="191"/>
        <end position="261"/>
    </location>
</feature>
<protein>
    <recommendedName>
        <fullName evidence="7">RING-type domain-containing protein</fullName>
    </recommendedName>
</protein>
<reference evidence="8 9" key="1">
    <citation type="submission" date="2016-08" db="EMBL/GenBank/DDBJ databases">
        <title>A Parts List for Fungal Cellulosomes Revealed by Comparative Genomics.</title>
        <authorList>
            <consortium name="DOE Joint Genome Institute"/>
            <person name="Haitjema C.H."/>
            <person name="Gilmore S.P."/>
            <person name="Henske J.K."/>
            <person name="Solomon K.V."/>
            <person name="De Groot R."/>
            <person name="Kuo A."/>
            <person name="Mondo S.J."/>
            <person name="Salamov A.A."/>
            <person name="Labutti K."/>
            <person name="Zhao Z."/>
            <person name="Chiniquy J."/>
            <person name="Barry K."/>
            <person name="Brewer H.M."/>
            <person name="Purvine S.O."/>
            <person name="Wright A.T."/>
            <person name="Boxma B."/>
            <person name="Van Alen T."/>
            <person name="Hackstein J.H."/>
            <person name="Baker S.E."/>
            <person name="Grigoriev I.V."/>
            <person name="O'Malley M.A."/>
        </authorList>
    </citation>
    <scope>NUCLEOTIDE SEQUENCE [LARGE SCALE GENOMIC DNA]</scope>
    <source>
        <strain evidence="8 9">G1</strain>
    </source>
</reference>
<evidence type="ECO:0000256" key="4">
    <source>
        <dbReference type="PROSITE-ProRule" id="PRU00175"/>
    </source>
</evidence>
<dbReference type="GO" id="GO:0008270">
    <property type="term" value="F:zinc ion binding"/>
    <property type="evidence" value="ECO:0007669"/>
    <property type="project" value="UniProtKB-KW"/>
</dbReference>
<evidence type="ECO:0000256" key="3">
    <source>
        <dbReference type="ARBA" id="ARBA00022833"/>
    </source>
</evidence>
<evidence type="ECO:0000313" key="8">
    <source>
        <dbReference type="EMBL" id="ORY81190.1"/>
    </source>
</evidence>
<dbReference type="Proteomes" id="UP000193920">
    <property type="component" value="Unassembled WGS sequence"/>
</dbReference>
<keyword evidence="2 4" id="KW-0863">Zinc-finger</keyword>
<evidence type="ECO:0000256" key="6">
    <source>
        <dbReference type="SAM" id="Phobius"/>
    </source>
</evidence>
<feature type="domain" description="RING-type" evidence="7">
    <location>
        <begin position="285"/>
        <end position="329"/>
    </location>
</feature>
<dbReference type="Gene3D" id="3.30.40.10">
    <property type="entry name" value="Zinc/RING finger domain, C3HC4 (zinc finger)"/>
    <property type="match status" value="1"/>
</dbReference>
<dbReference type="InterPro" id="IPR001841">
    <property type="entry name" value="Znf_RING"/>
</dbReference>
<feature type="compositionally biased region" description="Polar residues" evidence="5">
    <location>
        <begin position="227"/>
        <end position="236"/>
    </location>
</feature>
<keyword evidence="6" id="KW-0472">Membrane</keyword>
<feature type="compositionally biased region" description="Basic and acidic residues" evidence="5">
    <location>
        <begin position="238"/>
        <end position="256"/>
    </location>
</feature>
<keyword evidence="6" id="KW-0812">Transmembrane</keyword>
<organism evidence="8 9">
    <name type="scientific">Neocallimastix californiae</name>
    <dbReference type="NCBI Taxonomy" id="1754190"/>
    <lineage>
        <taxon>Eukaryota</taxon>
        <taxon>Fungi</taxon>
        <taxon>Fungi incertae sedis</taxon>
        <taxon>Chytridiomycota</taxon>
        <taxon>Chytridiomycota incertae sedis</taxon>
        <taxon>Neocallimastigomycetes</taxon>
        <taxon>Neocallimastigales</taxon>
        <taxon>Neocallimastigaceae</taxon>
        <taxon>Neocallimastix</taxon>
    </lineage>
</organism>
<keyword evidence="9" id="KW-1185">Reference proteome</keyword>
<dbReference type="AlphaFoldDB" id="A0A1Y2FBA1"/>
<evidence type="ECO:0000259" key="7">
    <source>
        <dbReference type="PROSITE" id="PS50089"/>
    </source>
</evidence>
<evidence type="ECO:0000313" key="9">
    <source>
        <dbReference type="Proteomes" id="UP000193920"/>
    </source>
</evidence>
<dbReference type="InterPro" id="IPR013083">
    <property type="entry name" value="Znf_RING/FYVE/PHD"/>
</dbReference>
<feature type="transmembrane region" description="Helical" evidence="6">
    <location>
        <begin position="12"/>
        <end position="30"/>
    </location>
</feature>
<dbReference type="SMART" id="SM00744">
    <property type="entry name" value="RINGv"/>
    <property type="match status" value="1"/>
</dbReference>
<sequence length="402" mass="46301">MYKTLVFHLGRLFCFSMAAPSPFVYINSFINTGQTYANQRARSNSIPQMAYIPFALKLATLSYACSSWTKASLILQQQFQIVTNKSILTESEKKLISGLHITVAYLLLRIFHQKNGTVINLKQGGRFEKLNLFSSKLIIPLIIGIIICAIIEESGLLLLLQITSGSRRVYSISGKNAIKVEGFRNDTIESKDKKNKNSFSDDIETKTEEEKMKNEKLLNNELKKSNDSLSYSSNNEQEIEKKDNHNNNIDNDKIEENNENSISVEEKEMENITKNKKEKFYHDDCCVCLGSCEYPQMESFCTSETHVAHTQCMLKWLQASKKRQCPLCRQPLQVYIISESMHDYMYGYPPLYKIIQRNIDWKCFLKRTGITFSVTTSLLLILKLRMMTNQCKYNNLRYSSSS</sequence>
<evidence type="ECO:0000256" key="2">
    <source>
        <dbReference type="ARBA" id="ARBA00022771"/>
    </source>
</evidence>
<keyword evidence="3" id="KW-0862">Zinc</keyword>
<evidence type="ECO:0000256" key="1">
    <source>
        <dbReference type="ARBA" id="ARBA00022723"/>
    </source>
</evidence>
<keyword evidence="6" id="KW-1133">Transmembrane helix</keyword>